<dbReference type="AlphaFoldDB" id="A0A226EM44"/>
<evidence type="ECO:0000313" key="2">
    <source>
        <dbReference type="Proteomes" id="UP000198287"/>
    </source>
</evidence>
<comment type="caution">
    <text evidence="1">The sequence shown here is derived from an EMBL/GenBank/DDBJ whole genome shotgun (WGS) entry which is preliminary data.</text>
</comment>
<dbReference type="Proteomes" id="UP000198287">
    <property type="component" value="Unassembled WGS sequence"/>
</dbReference>
<name>A0A226EM44_FOLCA</name>
<evidence type="ECO:0000313" key="1">
    <source>
        <dbReference type="EMBL" id="OXA58360.1"/>
    </source>
</evidence>
<proteinExistence type="predicted"/>
<dbReference type="OMA" id="WIKDHEH"/>
<dbReference type="EMBL" id="LNIX01000003">
    <property type="protein sequence ID" value="OXA58360.1"/>
    <property type="molecule type" value="Genomic_DNA"/>
</dbReference>
<organism evidence="1 2">
    <name type="scientific">Folsomia candida</name>
    <name type="common">Springtail</name>
    <dbReference type="NCBI Taxonomy" id="158441"/>
    <lineage>
        <taxon>Eukaryota</taxon>
        <taxon>Metazoa</taxon>
        <taxon>Ecdysozoa</taxon>
        <taxon>Arthropoda</taxon>
        <taxon>Hexapoda</taxon>
        <taxon>Collembola</taxon>
        <taxon>Entomobryomorpha</taxon>
        <taxon>Isotomoidea</taxon>
        <taxon>Isotomidae</taxon>
        <taxon>Proisotominae</taxon>
        <taxon>Folsomia</taxon>
    </lineage>
</organism>
<gene>
    <name evidence="1" type="ORF">Fcan01_06707</name>
</gene>
<dbReference type="OrthoDB" id="8293576at2759"/>
<protein>
    <recommendedName>
        <fullName evidence="3">PPPDE domain-containing protein</fullName>
    </recommendedName>
</protein>
<evidence type="ECO:0008006" key="3">
    <source>
        <dbReference type="Google" id="ProtNLM"/>
    </source>
</evidence>
<dbReference type="Gene3D" id="3.90.1720.30">
    <property type="entry name" value="PPPDE domains"/>
    <property type="match status" value="1"/>
</dbReference>
<accession>A0A226EM44</accession>
<reference evidence="1 2" key="1">
    <citation type="submission" date="2015-12" db="EMBL/GenBank/DDBJ databases">
        <title>The genome of Folsomia candida.</title>
        <authorList>
            <person name="Faddeeva A."/>
            <person name="Derks M.F."/>
            <person name="Anvar Y."/>
            <person name="Smit S."/>
            <person name="Van Straalen N."/>
            <person name="Roelofs D."/>
        </authorList>
    </citation>
    <scope>NUCLEOTIDE SEQUENCE [LARGE SCALE GENOMIC DNA]</scope>
    <source>
        <strain evidence="1 2">VU population</strain>
        <tissue evidence="1">Whole body</tissue>
    </source>
</reference>
<sequence>MDSPVESNRVLLYGWDLKGFPKPVLKALKLISKINDGKIPKYLIHVGVAVFRRFYHFNQKGLQIAFEIPNKKVNLLPPETSFDTRKSHAEFEDWFNSEENRNKFSSARYHPVHNNCIDFALSACEFLGVPMIDGFHTDLNNWIKDHEHVKRLFKSEKFLAFFGISIGVSRRTFVDSTDAVDEDEDDDDEIDEDKLIGWEKL</sequence>
<keyword evidence="2" id="KW-1185">Reference proteome</keyword>
<dbReference type="InterPro" id="IPR042266">
    <property type="entry name" value="PPPDE_sf"/>
</dbReference>